<accession>W9VU80</accession>
<evidence type="ECO:0000313" key="2">
    <source>
        <dbReference type="EMBL" id="EXJ59297.1"/>
    </source>
</evidence>
<dbReference type="OrthoDB" id="191037at2759"/>
<name>W9VU80_9EURO</name>
<dbReference type="EMBL" id="AMGX01000032">
    <property type="protein sequence ID" value="EXJ59297.1"/>
    <property type="molecule type" value="Genomic_DNA"/>
</dbReference>
<sequence>MSSTRTEAVQLIRQCFAEEEKNPPVPRTTDDVPISYQAMTPEWISAVLGPYYEGARVKNFSLGPKDNGTSNRRRVYLEWEGTSTKTPPKSVFCKAAHALNNRLTLFNGGTKSEVQFYKDIRPLLDIEAPRSYFTAYDPKSWASIIMLRDMDPRTQFCSHRTVLSKDQFAQQFQLLGKLHGTFYQSTKEVFNQITTIKERFNNLLATVDFESAARNGFSAAKEVIPPDVFAREDEVWALTLNALERCASLPPTLIHGDVHLGNWYITPEGNMGLTDWAVLSRGHWSRDVAYVLGTGVSPEKRREWEHEMVQFYIEELAKAGGPSVSAAEAWPELRRASFLALSYWTITLTPSSSMPDMQPQDTTLEFIRRLTAFMGDHQVFESFAYI</sequence>
<dbReference type="AlphaFoldDB" id="W9VU80"/>
<keyword evidence="3" id="KW-1185">Reference proteome</keyword>
<dbReference type="PANTHER" id="PTHR11012:SF30">
    <property type="entry name" value="PROTEIN KINASE-LIKE DOMAIN-CONTAINING"/>
    <property type="match status" value="1"/>
</dbReference>
<organism evidence="2 3">
    <name type="scientific">Cladophialophora psammophila CBS 110553</name>
    <dbReference type="NCBI Taxonomy" id="1182543"/>
    <lineage>
        <taxon>Eukaryota</taxon>
        <taxon>Fungi</taxon>
        <taxon>Dikarya</taxon>
        <taxon>Ascomycota</taxon>
        <taxon>Pezizomycotina</taxon>
        <taxon>Eurotiomycetes</taxon>
        <taxon>Chaetothyriomycetidae</taxon>
        <taxon>Chaetothyriales</taxon>
        <taxon>Herpotrichiellaceae</taxon>
        <taxon>Cladophialophora</taxon>
    </lineage>
</organism>
<dbReference type="InterPro" id="IPR011009">
    <property type="entry name" value="Kinase-like_dom_sf"/>
</dbReference>
<comment type="caution">
    <text evidence="2">The sequence shown here is derived from an EMBL/GenBank/DDBJ whole genome shotgun (WGS) entry which is preliminary data.</text>
</comment>
<reference evidence="2 3" key="1">
    <citation type="submission" date="2013-03" db="EMBL/GenBank/DDBJ databases">
        <title>The Genome Sequence of Cladophialophora psammophila CBS 110553.</title>
        <authorList>
            <consortium name="The Broad Institute Genomics Platform"/>
            <person name="Cuomo C."/>
            <person name="de Hoog S."/>
            <person name="Gorbushina A."/>
            <person name="Walker B."/>
            <person name="Young S.K."/>
            <person name="Zeng Q."/>
            <person name="Gargeya S."/>
            <person name="Fitzgerald M."/>
            <person name="Haas B."/>
            <person name="Abouelleil A."/>
            <person name="Allen A.W."/>
            <person name="Alvarado L."/>
            <person name="Arachchi H.M."/>
            <person name="Berlin A.M."/>
            <person name="Chapman S.B."/>
            <person name="Gainer-Dewar J."/>
            <person name="Goldberg J."/>
            <person name="Griggs A."/>
            <person name="Gujja S."/>
            <person name="Hansen M."/>
            <person name="Howarth C."/>
            <person name="Imamovic A."/>
            <person name="Ireland A."/>
            <person name="Larimer J."/>
            <person name="McCowan C."/>
            <person name="Murphy C."/>
            <person name="Pearson M."/>
            <person name="Poon T.W."/>
            <person name="Priest M."/>
            <person name="Roberts A."/>
            <person name="Saif S."/>
            <person name="Shea T."/>
            <person name="Sisk P."/>
            <person name="Sykes S."/>
            <person name="Wortman J."/>
            <person name="Nusbaum C."/>
            <person name="Birren B."/>
        </authorList>
    </citation>
    <scope>NUCLEOTIDE SEQUENCE [LARGE SCALE GENOMIC DNA]</scope>
    <source>
        <strain evidence="2 3">CBS 110553</strain>
    </source>
</reference>
<protein>
    <recommendedName>
        <fullName evidence="1">Aminoglycoside phosphotransferase domain-containing protein</fullName>
    </recommendedName>
</protein>
<dbReference type="Gene3D" id="3.90.1200.10">
    <property type="match status" value="1"/>
</dbReference>
<proteinExistence type="predicted"/>
<dbReference type="SUPFAM" id="SSF56112">
    <property type="entry name" value="Protein kinase-like (PK-like)"/>
    <property type="match status" value="1"/>
</dbReference>
<dbReference type="eggNOG" id="ENOG502S3P0">
    <property type="taxonomic scope" value="Eukaryota"/>
</dbReference>
<dbReference type="HOGENOM" id="CLU_061751_1_1_1"/>
<gene>
    <name evidence="2" type="ORF">A1O5_12178</name>
</gene>
<dbReference type="PANTHER" id="PTHR11012">
    <property type="entry name" value="PROTEIN KINASE-LIKE DOMAIN-CONTAINING"/>
    <property type="match status" value="1"/>
</dbReference>
<dbReference type="InterPro" id="IPR002575">
    <property type="entry name" value="Aminoglycoside_PTrfase"/>
</dbReference>
<dbReference type="Pfam" id="PF01636">
    <property type="entry name" value="APH"/>
    <property type="match status" value="1"/>
</dbReference>
<dbReference type="Proteomes" id="UP000019471">
    <property type="component" value="Unassembled WGS sequence"/>
</dbReference>
<dbReference type="RefSeq" id="XP_007750937.1">
    <property type="nucleotide sequence ID" value="XM_007752747.1"/>
</dbReference>
<dbReference type="GeneID" id="19196864"/>
<evidence type="ECO:0000259" key="1">
    <source>
        <dbReference type="Pfam" id="PF01636"/>
    </source>
</evidence>
<feature type="domain" description="Aminoglycoside phosphotransferase" evidence="1">
    <location>
        <begin position="223"/>
        <end position="315"/>
    </location>
</feature>
<evidence type="ECO:0000313" key="3">
    <source>
        <dbReference type="Proteomes" id="UP000019471"/>
    </source>
</evidence>